<organism evidence="2 3">
    <name type="scientific">Siphonobacter curvatus</name>
    <dbReference type="NCBI Taxonomy" id="2094562"/>
    <lineage>
        <taxon>Bacteria</taxon>
        <taxon>Pseudomonadati</taxon>
        <taxon>Bacteroidota</taxon>
        <taxon>Cytophagia</taxon>
        <taxon>Cytophagales</taxon>
        <taxon>Cytophagaceae</taxon>
        <taxon>Siphonobacter</taxon>
    </lineage>
</organism>
<comment type="caution">
    <text evidence="2">The sequence shown here is derived from an EMBL/GenBank/DDBJ whole genome shotgun (WGS) entry which is preliminary data.</text>
</comment>
<dbReference type="GO" id="GO:0016787">
    <property type="term" value="F:hydrolase activity"/>
    <property type="evidence" value="ECO:0007669"/>
    <property type="project" value="UniProtKB-KW"/>
</dbReference>
<dbReference type="Pfam" id="PF00561">
    <property type="entry name" value="Abhydrolase_1"/>
    <property type="match status" value="1"/>
</dbReference>
<dbReference type="RefSeq" id="WP_104709421.1">
    <property type="nucleotide sequence ID" value="NZ_PTRA01000001.1"/>
</dbReference>
<gene>
    <name evidence="2" type="ORF">C5O19_00350</name>
</gene>
<dbReference type="InterPro" id="IPR000073">
    <property type="entry name" value="AB_hydrolase_1"/>
</dbReference>
<dbReference type="PANTHER" id="PTHR43798:SF33">
    <property type="entry name" value="HYDROLASE, PUTATIVE (AFU_ORTHOLOGUE AFUA_2G14860)-RELATED"/>
    <property type="match status" value="1"/>
</dbReference>
<evidence type="ECO:0000259" key="1">
    <source>
        <dbReference type="Pfam" id="PF00561"/>
    </source>
</evidence>
<proteinExistence type="predicted"/>
<dbReference type="OrthoDB" id="975949at2"/>
<dbReference type="Gene3D" id="3.40.50.1820">
    <property type="entry name" value="alpha/beta hydrolase"/>
    <property type="match status" value="1"/>
</dbReference>
<accession>A0A2S7IKL8</accession>
<dbReference type="PANTHER" id="PTHR43798">
    <property type="entry name" value="MONOACYLGLYCEROL LIPASE"/>
    <property type="match status" value="1"/>
</dbReference>
<sequence>MSLITYHRWGNGPEVLVAFHGIGQSHQIYQSWAESLGTLYTIYAFDLPFHGANTHTSDEAFSKAQWQAQFKEFLTQQSIEDFSIVGFSMGGRFALATLEGFASRIRHVFLLAPDGIRESPYYTLAVRNTVSRSIFKYTIFHVSWLMKLAQWLGRVKLIHPSTMRFALWMLDSPEKRTRVYHSWIAFRHLRFSPHSLIHLLNQQAIPVQFFMGEFDRMMPPELVNHLCDQVPTASRIILRCGHNHLIQHTAEYLQRKKLQA</sequence>
<evidence type="ECO:0000313" key="2">
    <source>
        <dbReference type="EMBL" id="PQA58168.1"/>
    </source>
</evidence>
<dbReference type="GO" id="GO:0016020">
    <property type="term" value="C:membrane"/>
    <property type="evidence" value="ECO:0007669"/>
    <property type="project" value="TreeGrafter"/>
</dbReference>
<keyword evidence="2" id="KW-0378">Hydrolase</keyword>
<evidence type="ECO:0000313" key="3">
    <source>
        <dbReference type="Proteomes" id="UP000239590"/>
    </source>
</evidence>
<protein>
    <submittedName>
        <fullName evidence="2">Alpha/beta hydrolase</fullName>
    </submittedName>
</protein>
<reference evidence="3" key="1">
    <citation type="submission" date="2018-02" db="EMBL/GenBank/DDBJ databases">
        <title>Genome sequencing of Solimonas sp. HR-BB.</title>
        <authorList>
            <person name="Lee Y."/>
            <person name="Jeon C.O."/>
        </authorList>
    </citation>
    <scope>NUCLEOTIDE SEQUENCE [LARGE SCALE GENOMIC DNA]</scope>
    <source>
        <strain evidence="3">HR-U</strain>
    </source>
</reference>
<dbReference type="Proteomes" id="UP000239590">
    <property type="component" value="Unassembled WGS sequence"/>
</dbReference>
<dbReference type="InterPro" id="IPR029058">
    <property type="entry name" value="AB_hydrolase_fold"/>
</dbReference>
<feature type="domain" description="AB hydrolase-1" evidence="1">
    <location>
        <begin position="15"/>
        <end position="248"/>
    </location>
</feature>
<dbReference type="AlphaFoldDB" id="A0A2S7IKL8"/>
<dbReference type="EMBL" id="PTRA01000001">
    <property type="protein sequence ID" value="PQA58168.1"/>
    <property type="molecule type" value="Genomic_DNA"/>
</dbReference>
<keyword evidence="3" id="KW-1185">Reference proteome</keyword>
<name>A0A2S7IKL8_9BACT</name>
<dbReference type="SUPFAM" id="SSF53474">
    <property type="entry name" value="alpha/beta-Hydrolases"/>
    <property type="match status" value="1"/>
</dbReference>
<dbReference type="InterPro" id="IPR050266">
    <property type="entry name" value="AB_hydrolase_sf"/>
</dbReference>